<protein>
    <recommendedName>
        <fullName evidence="4">Beta-barrel porin 2</fullName>
    </recommendedName>
</protein>
<feature type="signal peptide" evidence="1">
    <location>
        <begin position="1"/>
        <end position="18"/>
    </location>
</feature>
<organism evidence="2 3">
    <name type="scientific">Novosphingobium panipatense</name>
    <dbReference type="NCBI Taxonomy" id="428991"/>
    <lineage>
        <taxon>Bacteria</taxon>
        <taxon>Pseudomonadati</taxon>
        <taxon>Pseudomonadota</taxon>
        <taxon>Alphaproteobacteria</taxon>
        <taxon>Sphingomonadales</taxon>
        <taxon>Sphingomonadaceae</taxon>
        <taxon>Novosphingobium</taxon>
    </lineage>
</organism>
<name>A0ABY1QFT5_9SPHN</name>
<dbReference type="InterPro" id="IPR018759">
    <property type="entry name" value="BBP2_2"/>
</dbReference>
<evidence type="ECO:0000256" key="1">
    <source>
        <dbReference type="SAM" id="SignalP"/>
    </source>
</evidence>
<feature type="chain" id="PRO_5047310988" description="Beta-barrel porin 2" evidence="1">
    <location>
        <begin position="19"/>
        <end position="415"/>
    </location>
</feature>
<dbReference type="EMBL" id="FXUI01000005">
    <property type="protein sequence ID" value="SMP70039.1"/>
    <property type="molecule type" value="Genomic_DNA"/>
</dbReference>
<keyword evidence="3" id="KW-1185">Reference proteome</keyword>
<proteinExistence type="predicted"/>
<reference evidence="2 3" key="1">
    <citation type="submission" date="2017-05" db="EMBL/GenBank/DDBJ databases">
        <authorList>
            <person name="Varghese N."/>
            <person name="Submissions S."/>
        </authorList>
    </citation>
    <scope>NUCLEOTIDE SEQUENCE [LARGE SCALE GENOMIC DNA]</scope>
    <source>
        <strain evidence="2 3">SM16</strain>
    </source>
</reference>
<accession>A0ABY1QFT5</accession>
<sequence length="415" mass="45191">MPVLLCIFGACAASAAQAQERSTADGAISVQKRARPDLDPSPLRFGGFEALVSLETRLTYDDNIYASRKNVVDDALAAVAGDVSARSTWSRHALAFDASAALTRGLSQDDENTGTYEARASGRLDLGVGSQVTAQAGYARAYEPRGSIGDVDRRGPRTAYDTVNLELAASHATGRLTLEAEAGMDRYVYGRHPDWEEAISAARDYHTWNIGLRVGYAAAPGILAFAEGTYNEARYPDDLARLDRSSDGWSLRGGVGFGLSRLIRGRAAIGYQDQSFADPVFPRIRGLDFSAEIEWSPTRLTTWSIEARRSIQRSPLVSIAGIRQSRYGARVDHEALRNLLVWARVDYTTSEYSGSVRAQNDLAGGLGGDWLLSRRVKLSLASNVQRTRSHGAPPLPDLARAFDRSRTTVSLRYAL</sequence>
<dbReference type="Proteomes" id="UP001157910">
    <property type="component" value="Unassembled WGS sequence"/>
</dbReference>
<dbReference type="RefSeq" id="WP_379511601.1">
    <property type="nucleotide sequence ID" value="NZ_JBHSVT010000001.1"/>
</dbReference>
<evidence type="ECO:0000313" key="3">
    <source>
        <dbReference type="Proteomes" id="UP001157910"/>
    </source>
</evidence>
<dbReference type="Pfam" id="PF10082">
    <property type="entry name" value="BBP2_2"/>
    <property type="match status" value="1"/>
</dbReference>
<gene>
    <name evidence="2" type="ORF">SAMN06296065_105223</name>
</gene>
<evidence type="ECO:0008006" key="4">
    <source>
        <dbReference type="Google" id="ProtNLM"/>
    </source>
</evidence>
<evidence type="ECO:0000313" key="2">
    <source>
        <dbReference type="EMBL" id="SMP70039.1"/>
    </source>
</evidence>
<keyword evidence="1" id="KW-0732">Signal</keyword>
<comment type="caution">
    <text evidence="2">The sequence shown here is derived from an EMBL/GenBank/DDBJ whole genome shotgun (WGS) entry which is preliminary data.</text>
</comment>